<keyword evidence="5 13" id="KW-0862">Zinc</keyword>
<evidence type="ECO:0000256" key="9">
    <source>
        <dbReference type="ARBA" id="ARBA00023242"/>
    </source>
</evidence>
<proteinExistence type="inferred from homology"/>
<dbReference type="KEGG" id="dgr:6562904"/>
<evidence type="ECO:0000256" key="13">
    <source>
        <dbReference type="RuleBase" id="RU368078"/>
    </source>
</evidence>
<dbReference type="InterPro" id="IPR003617">
    <property type="entry name" value="TFIIS/CRSP70_N_sub"/>
</dbReference>
<reference evidence="18 19" key="1">
    <citation type="journal article" date="2007" name="Nature">
        <title>Evolution of genes and genomes on the Drosophila phylogeny.</title>
        <authorList>
            <consortium name="Drosophila 12 Genomes Consortium"/>
            <person name="Clark A.G."/>
            <person name="Eisen M.B."/>
            <person name="Smith D.R."/>
            <person name="Bergman C.M."/>
            <person name="Oliver B."/>
            <person name="Markow T.A."/>
            <person name="Kaufman T.C."/>
            <person name="Kellis M."/>
            <person name="Gelbart W."/>
            <person name="Iyer V.N."/>
            <person name="Pollard D.A."/>
            <person name="Sackton T.B."/>
            <person name="Larracuente A.M."/>
            <person name="Singh N.D."/>
            <person name="Abad J.P."/>
            <person name="Abt D.N."/>
            <person name="Adryan B."/>
            <person name="Aguade M."/>
            <person name="Akashi H."/>
            <person name="Anderson W.W."/>
            <person name="Aquadro C.F."/>
            <person name="Ardell D.H."/>
            <person name="Arguello R."/>
            <person name="Artieri C.G."/>
            <person name="Barbash D.A."/>
            <person name="Barker D."/>
            <person name="Barsanti P."/>
            <person name="Batterham P."/>
            <person name="Batzoglou S."/>
            <person name="Begun D."/>
            <person name="Bhutkar A."/>
            <person name="Blanco E."/>
            <person name="Bosak S.A."/>
            <person name="Bradley R.K."/>
            <person name="Brand A.D."/>
            <person name="Brent M.R."/>
            <person name="Brooks A.N."/>
            <person name="Brown R.H."/>
            <person name="Butlin R.K."/>
            <person name="Caggese C."/>
            <person name="Calvi B.R."/>
            <person name="Bernardo de Carvalho A."/>
            <person name="Caspi A."/>
            <person name="Castrezana S."/>
            <person name="Celniker S.E."/>
            <person name="Chang J.L."/>
            <person name="Chapple C."/>
            <person name="Chatterji S."/>
            <person name="Chinwalla A."/>
            <person name="Civetta A."/>
            <person name="Clifton S.W."/>
            <person name="Comeron J.M."/>
            <person name="Costello J.C."/>
            <person name="Coyne J.A."/>
            <person name="Daub J."/>
            <person name="David R.G."/>
            <person name="Delcher A.L."/>
            <person name="Delehaunty K."/>
            <person name="Do C.B."/>
            <person name="Ebling H."/>
            <person name="Edwards K."/>
            <person name="Eickbush T."/>
            <person name="Evans J.D."/>
            <person name="Filipski A."/>
            <person name="Findeiss S."/>
            <person name="Freyhult E."/>
            <person name="Fulton L."/>
            <person name="Fulton R."/>
            <person name="Garcia A.C."/>
            <person name="Gardiner A."/>
            <person name="Garfield D.A."/>
            <person name="Garvin B.E."/>
            <person name="Gibson G."/>
            <person name="Gilbert D."/>
            <person name="Gnerre S."/>
            <person name="Godfrey J."/>
            <person name="Good R."/>
            <person name="Gotea V."/>
            <person name="Gravely B."/>
            <person name="Greenberg A.J."/>
            <person name="Griffiths-Jones S."/>
            <person name="Gross S."/>
            <person name="Guigo R."/>
            <person name="Gustafson E.A."/>
            <person name="Haerty W."/>
            <person name="Hahn M.W."/>
            <person name="Halligan D.L."/>
            <person name="Halpern A.L."/>
            <person name="Halter G.M."/>
            <person name="Han M.V."/>
            <person name="Heger A."/>
            <person name="Hillier L."/>
            <person name="Hinrichs A.S."/>
            <person name="Holmes I."/>
            <person name="Hoskins R.A."/>
            <person name="Hubisz M.J."/>
            <person name="Hultmark D."/>
            <person name="Huntley M.A."/>
            <person name="Jaffe D.B."/>
            <person name="Jagadeeshan S."/>
            <person name="Jeck W.R."/>
            <person name="Johnson J."/>
            <person name="Jones C.D."/>
            <person name="Jordan W.C."/>
            <person name="Karpen G.H."/>
            <person name="Kataoka E."/>
            <person name="Keightley P.D."/>
            <person name="Kheradpour P."/>
            <person name="Kirkness E.F."/>
            <person name="Koerich L.B."/>
            <person name="Kristiansen K."/>
            <person name="Kudrna D."/>
            <person name="Kulathinal R.J."/>
            <person name="Kumar S."/>
            <person name="Kwok R."/>
            <person name="Lander E."/>
            <person name="Langley C.H."/>
            <person name="Lapoint R."/>
            <person name="Lazzaro B.P."/>
            <person name="Lee S.J."/>
            <person name="Levesque L."/>
            <person name="Li R."/>
            <person name="Lin C.F."/>
            <person name="Lin M.F."/>
            <person name="Lindblad-Toh K."/>
            <person name="Llopart A."/>
            <person name="Long M."/>
            <person name="Low L."/>
            <person name="Lozovsky E."/>
            <person name="Lu J."/>
            <person name="Luo M."/>
            <person name="Machado C.A."/>
            <person name="Makalowski W."/>
            <person name="Marzo M."/>
            <person name="Matsuda M."/>
            <person name="Matzkin L."/>
            <person name="McAllister B."/>
            <person name="McBride C.S."/>
            <person name="McKernan B."/>
            <person name="McKernan K."/>
            <person name="Mendez-Lago M."/>
            <person name="Minx P."/>
            <person name="Mollenhauer M.U."/>
            <person name="Montooth K."/>
            <person name="Mount S.M."/>
            <person name="Mu X."/>
            <person name="Myers E."/>
            <person name="Negre B."/>
            <person name="Newfeld S."/>
            <person name="Nielsen R."/>
            <person name="Noor M.A."/>
            <person name="O'Grady P."/>
            <person name="Pachter L."/>
            <person name="Papaceit M."/>
            <person name="Parisi M.J."/>
            <person name="Parisi M."/>
            <person name="Parts L."/>
            <person name="Pedersen J.S."/>
            <person name="Pesole G."/>
            <person name="Phillippy A.M."/>
            <person name="Ponting C.P."/>
            <person name="Pop M."/>
            <person name="Porcelli D."/>
            <person name="Powell J.R."/>
            <person name="Prohaska S."/>
            <person name="Pruitt K."/>
            <person name="Puig M."/>
            <person name="Quesneville H."/>
            <person name="Ram K.R."/>
            <person name="Rand D."/>
            <person name="Rasmussen M.D."/>
            <person name="Reed L.K."/>
            <person name="Reenan R."/>
            <person name="Reily A."/>
            <person name="Remington K.A."/>
            <person name="Rieger T.T."/>
            <person name="Ritchie M.G."/>
            <person name="Robin C."/>
            <person name="Rogers Y.H."/>
            <person name="Rohde C."/>
            <person name="Rozas J."/>
            <person name="Rubenfield M.J."/>
            <person name="Ruiz A."/>
            <person name="Russo S."/>
            <person name="Salzberg S.L."/>
            <person name="Sanchez-Gracia A."/>
            <person name="Saranga D.J."/>
            <person name="Sato H."/>
            <person name="Schaeffer S.W."/>
            <person name="Schatz M.C."/>
            <person name="Schlenke T."/>
            <person name="Schwartz R."/>
            <person name="Segarra C."/>
            <person name="Singh R.S."/>
            <person name="Sirot L."/>
            <person name="Sirota M."/>
            <person name="Sisneros N.B."/>
            <person name="Smith C.D."/>
            <person name="Smith T.F."/>
            <person name="Spieth J."/>
            <person name="Stage D.E."/>
            <person name="Stark A."/>
            <person name="Stephan W."/>
            <person name="Strausberg R.L."/>
            <person name="Strempel S."/>
            <person name="Sturgill D."/>
            <person name="Sutton G."/>
            <person name="Sutton G.G."/>
            <person name="Tao W."/>
            <person name="Teichmann S."/>
            <person name="Tobari Y.N."/>
            <person name="Tomimura Y."/>
            <person name="Tsolas J.M."/>
            <person name="Valente V.L."/>
            <person name="Venter E."/>
            <person name="Venter J.C."/>
            <person name="Vicario S."/>
            <person name="Vieira F.G."/>
            <person name="Vilella A.J."/>
            <person name="Villasante A."/>
            <person name="Walenz B."/>
            <person name="Wang J."/>
            <person name="Wasserman M."/>
            <person name="Watts T."/>
            <person name="Wilson D."/>
            <person name="Wilson R.K."/>
            <person name="Wing R.A."/>
            <person name="Wolfner M.F."/>
            <person name="Wong A."/>
            <person name="Wong G.K."/>
            <person name="Wu C.I."/>
            <person name="Wu G."/>
            <person name="Yamamoto D."/>
            <person name="Yang H.P."/>
            <person name="Yang S.P."/>
            <person name="Yorke J.A."/>
            <person name="Yoshida K."/>
            <person name="Zdobnov E."/>
            <person name="Zhang P."/>
            <person name="Zhang Y."/>
            <person name="Zimin A.V."/>
            <person name="Baldwin J."/>
            <person name="Abdouelleil A."/>
            <person name="Abdulkadir J."/>
            <person name="Abebe A."/>
            <person name="Abera B."/>
            <person name="Abreu J."/>
            <person name="Acer S.C."/>
            <person name="Aftuck L."/>
            <person name="Alexander A."/>
            <person name="An P."/>
            <person name="Anderson E."/>
            <person name="Anderson S."/>
            <person name="Arachi H."/>
            <person name="Azer M."/>
            <person name="Bachantsang P."/>
            <person name="Barry A."/>
            <person name="Bayul T."/>
            <person name="Berlin A."/>
            <person name="Bessette D."/>
            <person name="Bloom T."/>
            <person name="Blye J."/>
            <person name="Boguslavskiy L."/>
            <person name="Bonnet C."/>
            <person name="Boukhgalter B."/>
            <person name="Bourzgui I."/>
            <person name="Brown A."/>
            <person name="Cahill P."/>
            <person name="Channer S."/>
            <person name="Cheshatsang Y."/>
            <person name="Chuda L."/>
            <person name="Citroen M."/>
            <person name="Collymore A."/>
            <person name="Cooke P."/>
            <person name="Costello M."/>
            <person name="D'Aco K."/>
            <person name="Daza R."/>
            <person name="De Haan G."/>
            <person name="DeGray S."/>
            <person name="DeMaso C."/>
            <person name="Dhargay N."/>
            <person name="Dooley K."/>
            <person name="Dooley E."/>
            <person name="Doricent M."/>
            <person name="Dorje P."/>
            <person name="Dorjee K."/>
            <person name="Dupes A."/>
            <person name="Elong R."/>
            <person name="Falk J."/>
            <person name="Farina A."/>
            <person name="Faro S."/>
            <person name="Ferguson D."/>
            <person name="Fisher S."/>
            <person name="Foley C.D."/>
            <person name="Franke A."/>
            <person name="Friedrich D."/>
            <person name="Gadbois L."/>
            <person name="Gearin G."/>
            <person name="Gearin C.R."/>
            <person name="Giannoukos G."/>
            <person name="Goode T."/>
            <person name="Graham J."/>
            <person name="Grandbois E."/>
            <person name="Grewal S."/>
            <person name="Gyaltsen K."/>
            <person name="Hafez N."/>
            <person name="Hagos B."/>
            <person name="Hall J."/>
            <person name="Henson C."/>
            <person name="Hollinger A."/>
            <person name="Honan T."/>
            <person name="Huard M.D."/>
            <person name="Hughes L."/>
            <person name="Hurhula B."/>
            <person name="Husby M.E."/>
            <person name="Kamat A."/>
            <person name="Kanga B."/>
            <person name="Kashin S."/>
            <person name="Khazanovich D."/>
            <person name="Kisner P."/>
            <person name="Lance K."/>
            <person name="Lara M."/>
            <person name="Lee W."/>
            <person name="Lennon N."/>
            <person name="Letendre F."/>
            <person name="LeVine R."/>
            <person name="Lipovsky A."/>
            <person name="Liu X."/>
            <person name="Liu J."/>
            <person name="Liu S."/>
            <person name="Lokyitsang T."/>
            <person name="Lokyitsang Y."/>
            <person name="Lubonja R."/>
            <person name="Lui A."/>
            <person name="MacDonald P."/>
            <person name="Magnisalis V."/>
            <person name="Maru K."/>
            <person name="Matthews C."/>
            <person name="McCusker W."/>
            <person name="McDonough S."/>
            <person name="Mehta T."/>
            <person name="Meldrim J."/>
            <person name="Meneus L."/>
            <person name="Mihai O."/>
            <person name="Mihalev A."/>
            <person name="Mihova T."/>
            <person name="Mittelman R."/>
            <person name="Mlenga V."/>
            <person name="Montmayeur A."/>
            <person name="Mulrain L."/>
            <person name="Navidi A."/>
            <person name="Naylor J."/>
            <person name="Negash T."/>
            <person name="Nguyen T."/>
            <person name="Nguyen N."/>
            <person name="Nicol R."/>
            <person name="Norbu C."/>
            <person name="Norbu N."/>
            <person name="Novod N."/>
            <person name="O'Neill B."/>
            <person name="Osman S."/>
            <person name="Markiewicz E."/>
            <person name="Oyono O.L."/>
            <person name="Patti C."/>
            <person name="Phunkhang P."/>
            <person name="Pierre F."/>
            <person name="Priest M."/>
            <person name="Raghuraman S."/>
            <person name="Rege F."/>
            <person name="Reyes R."/>
            <person name="Rise C."/>
            <person name="Rogov P."/>
            <person name="Ross K."/>
            <person name="Ryan E."/>
            <person name="Settipalli S."/>
            <person name="Shea T."/>
            <person name="Sherpa N."/>
            <person name="Shi L."/>
            <person name="Shih D."/>
            <person name="Sparrow T."/>
            <person name="Spaulding J."/>
            <person name="Stalker J."/>
            <person name="Stange-Thomann N."/>
            <person name="Stavropoulos S."/>
            <person name="Stone C."/>
            <person name="Strader C."/>
            <person name="Tesfaye S."/>
            <person name="Thomson T."/>
            <person name="Thoulutsang Y."/>
            <person name="Thoulutsang D."/>
            <person name="Topham K."/>
            <person name="Topping I."/>
            <person name="Tsamla T."/>
            <person name="Vassiliev H."/>
            <person name="Vo A."/>
            <person name="Wangchuk T."/>
            <person name="Wangdi T."/>
            <person name="Weiand M."/>
            <person name="Wilkinson J."/>
            <person name="Wilson A."/>
            <person name="Yadav S."/>
            <person name="Young G."/>
            <person name="Yu Q."/>
            <person name="Zembek L."/>
            <person name="Zhong D."/>
            <person name="Zimmer A."/>
            <person name="Zwirko Z."/>
            <person name="Jaffe D.B."/>
            <person name="Alvarez P."/>
            <person name="Brockman W."/>
            <person name="Butler J."/>
            <person name="Chin C."/>
            <person name="Gnerre S."/>
            <person name="Grabherr M."/>
            <person name="Kleber M."/>
            <person name="Mauceli E."/>
            <person name="MacCallum I."/>
        </authorList>
    </citation>
    <scope>NUCLEOTIDE SEQUENCE [LARGE SCALE GENOMIC DNA]</scope>
    <source>
        <strain evidence="19">Tucson 15287-2541.00</strain>
    </source>
</reference>
<dbReference type="EMBL" id="CH916368">
    <property type="protein sequence ID" value="EDW02844.1"/>
    <property type="molecule type" value="Genomic_DNA"/>
</dbReference>
<dbReference type="Gene3D" id="1.10.472.30">
    <property type="entry name" value="Transcription elongation factor S-II, central domain"/>
    <property type="match status" value="1"/>
</dbReference>
<dbReference type="Gene3D" id="2.20.25.10">
    <property type="match status" value="1"/>
</dbReference>
<dbReference type="GO" id="GO:0008270">
    <property type="term" value="F:zinc ion binding"/>
    <property type="evidence" value="ECO:0007669"/>
    <property type="project" value="UniProtKB-UniRule"/>
</dbReference>
<dbReference type="SMART" id="SM00440">
    <property type="entry name" value="ZnF_C2C2"/>
    <property type="match status" value="1"/>
</dbReference>
<keyword evidence="3 13" id="KW-0479">Metal-binding</keyword>
<dbReference type="FunFam" id="2.20.25.10:FF:000001">
    <property type="entry name" value="Probable Transcription elongation factor S-II"/>
    <property type="match status" value="1"/>
</dbReference>
<evidence type="ECO:0000256" key="12">
    <source>
        <dbReference type="PROSITE-ProRule" id="PRU00649"/>
    </source>
</evidence>
<dbReference type="InterPro" id="IPR035441">
    <property type="entry name" value="TFIIS/LEDGF_dom_sf"/>
</dbReference>
<dbReference type="SUPFAM" id="SSF57783">
    <property type="entry name" value="Zinc beta-ribbon"/>
    <property type="match status" value="1"/>
</dbReference>
<evidence type="ECO:0000256" key="7">
    <source>
        <dbReference type="ARBA" id="ARBA00023125"/>
    </source>
</evidence>
<organism evidence="19">
    <name type="scientific">Drosophila grimshawi</name>
    <name type="common">Hawaiian fruit fly</name>
    <name type="synonym">Idiomyia grimshawi</name>
    <dbReference type="NCBI Taxonomy" id="7222"/>
    <lineage>
        <taxon>Eukaryota</taxon>
        <taxon>Metazoa</taxon>
        <taxon>Ecdysozoa</taxon>
        <taxon>Arthropoda</taxon>
        <taxon>Hexapoda</taxon>
        <taxon>Insecta</taxon>
        <taxon>Pterygota</taxon>
        <taxon>Neoptera</taxon>
        <taxon>Endopterygota</taxon>
        <taxon>Diptera</taxon>
        <taxon>Brachycera</taxon>
        <taxon>Muscomorpha</taxon>
        <taxon>Ephydroidea</taxon>
        <taxon>Drosophilidae</taxon>
        <taxon>Drosophila</taxon>
        <taxon>Hawaiian Drosophila</taxon>
    </lineage>
</organism>
<dbReference type="STRING" id="7222.B4JAX4"/>
<dbReference type="SUPFAM" id="SSF46942">
    <property type="entry name" value="Elongation factor TFIIS domain 2"/>
    <property type="match status" value="1"/>
</dbReference>
<dbReference type="SMART" id="SM00510">
    <property type="entry name" value="TFS2M"/>
    <property type="match status" value="1"/>
</dbReference>
<dbReference type="OrthoDB" id="44867at2759"/>
<dbReference type="InterPro" id="IPR006289">
    <property type="entry name" value="TFSII"/>
</dbReference>
<dbReference type="SMART" id="SM00509">
    <property type="entry name" value="TFS2N"/>
    <property type="match status" value="1"/>
</dbReference>
<dbReference type="FunFam" id="1.10.472.30:FF:000008">
    <property type="entry name" value="transcription elongation factor S-II"/>
    <property type="match status" value="1"/>
</dbReference>
<dbReference type="PROSITE" id="PS51319">
    <property type="entry name" value="TFIIS_N"/>
    <property type="match status" value="1"/>
</dbReference>
<evidence type="ECO:0000313" key="18">
    <source>
        <dbReference type="EMBL" id="EDW02844.1"/>
    </source>
</evidence>
<dbReference type="InterPro" id="IPR003618">
    <property type="entry name" value="TFIIS_cen_dom"/>
</dbReference>
<evidence type="ECO:0000256" key="11">
    <source>
        <dbReference type="PROSITE-ProRule" id="PRU00472"/>
    </source>
</evidence>
<dbReference type="PROSITE" id="PS00466">
    <property type="entry name" value="ZF_TFIIS_1"/>
    <property type="match status" value="1"/>
</dbReference>
<keyword evidence="9 12" id="KW-0539">Nucleus</keyword>
<feature type="region of interest" description="Disordered" evidence="14">
    <location>
        <begin position="86"/>
        <end position="185"/>
    </location>
</feature>
<dbReference type="FunCoup" id="B4JAX4">
    <property type="interactions" value="2391"/>
</dbReference>
<keyword evidence="19" id="KW-1185">Reference proteome</keyword>
<dbReference type="PIRSF" id="PIRSF006704">
    <property type="entry name" value="TF_IIS"/>
    <property type="match status" value="1"/>
</dbReference>
<dbReference type="GO" id="GO:0003677">
    <property type="term" value="F:DNA binding"/>
    <property type="evidence" value="ECO:0007669"/>
    <property type="project" value="UniProtKB-KW"/>
</dbReference>
<evidence type="ECO:0000256" key="8">
    <source>
        <dbReference type="ARBA" id="ARBA00023163"/>
    </source>
</evidence>
<dbReference type="PROSITE" id="PS51133">
    <property type="entry name" value="ZF_TFIIS_2"/>
    <property type="match status" value="1"/>
</dbReference>
<dbReference type="eggNOG" id="KOG1105">
    <property type="taxonomic scope" value="Eukaryota"/>
</dbReference>
<evidence type="ECO:0000256" key="6">
    <source>
        <dbReference type="ARBA" id="ARBA00023015"/>
    </source>
</evidence>
<feature type="domain" description="TFIIS N-terminal" evidence="16">
    <location>
        <begin position="5"/>
        <end position="85"/>
    </location>
</feature>
<feature type="domain" description="TFIIS central" evidence="17">
    <location>
        <begin position="190"/>
        <end position="305"/>
    </location>
</feature>
<feature type="compositionally biased region" description="Basic and acidic residues" evidence="14">
    <location>
        <begin position="150"/>
        <end position="159"/>
    </location>
</feature>
<keyword evidence="8 13" id="KW-0804">Transcription</keyword>
<dbReference type="GO" id="GO:0005634">
    <property type="term" value="C:nucleus"/>
    <property type="evidence" value="ECO:0007669"/>
    <property type="project" value="UniProtKB-SubCell"/>
</dbReference>
<keyword evidence="4 11" id="KW-0863">Zinc-finger</keyword>
<dbReference type="AlphaFoldDB" id="B4JAX4"/>
<evidence type="ECO:0000256" key="10">
    <source>
        <dbReference type="ARBA" id="ARBA00025408"/>
    </source>
</evidence>
<dbReference type="CDD" id="cd00183">
    <property type="entry name" value="TFIIS_I"/>
    <property type="match status" value="1"/>
</dbReference>
<evidence type="ECO:0000313" key="19">
    <source>
        <dbReference type="Proteomes" id="UP000001070"/>
    </source>
</evidence>
<feature type="compositionally biased region" description="Low complexity" evidence="14">
    <location>
        <begin position="115"/>
        <end position="148"/>
    </location>
</feature>
<feature type="compositionally biased region" description="Low complexity" evidence="14">
    <location>
        <begin position="160"/>
        <end position="174"/>
    </location>
</feature>
<dbReference type="OMA" id="DACDPFR"/>
<evidence type="ECO:0000256" key="2">
    <source>
        <dbReference type="ARBA" id="ARBA00009647"/>
    </source>
</evidence>
<evidence type="ECO:0000256" key="1">
    <source>
        <dbReference type="ARBA" id="ARBA00004123"/>
    </source>
</evidence>
<evidence type="ECO:0000259" key="16">
    <source>
        <dbReference type="PROSITE" id="PS51319"/>
    </source>
</evidence>
<dbReference type="InterPro" id="IPR036575">
    <property type="entry name" value="TFIIS_cen_dom_sf"/>
</dbReference>
<dbReference type="NCBIfam" id="TIGR01385">
    <property type="entry name" value="TFSII"/>
    <property type="match status" value="1"/>
</dbReference>
<comment type="function">
    <text evidence="10">Necessary for efficient RNA polymerase II transcription elongation past template-encoded arresting sites. The arresting sites in DNA have the property of trapping a certain fraction of elongating RNA polymerases that pass through, resulting in locked ternary complexes. Cleavage of the nascent transcript by S-II allows the resumption of elongation from the new 3'-terminus.</text>
</comment>
<keyword evidence="7 13" id="KW-0238">DNA-binding</keyword>
<dbReference type="PROSITE" id="PS51321">
    <property type="entry name" value="TFIIS_CENTRAL"/>
    <property type="match status" value="1"/>
</dbReference>
<protein>
    <recommendedName>
        <fullName evidence="13">Transcription elongation factor</fullName>
    </recommendedName>
</protein>
<keyword evidence="6 13" id="KW-0805">Transcription regulation</keyword>
<evidence type="ECO:0000256" key="3">
    <source>
        <dbReference type="ARBA" id="ARBA00022723"/>
    </source>
</evidence>
<dbReference type="InterPro" id="IPR035100">
    <property type="entry name" value="TF_IIS-typ"/>
</dbReference>
<dbReference type="Pfam" id="PF08711">
    <property type="entry name" value="Med26"/>
    <property type="match status" value="1"/>
</dbReference>
<dbReference type="InParanoid" id="B4JAX4"/>
<dbReference type="SUPFAM" id="SSF47676">
    <property type="entry name" value="Conserved domain common to transcription factors TFIIS, elongin A, CRSP70"/>
    <property type="match status" value="1"/>
</dbReference>
<dbReference type="PANTHER" id="PTHR11477:SF0">
    <property type="entry name" value="IP08861P-RELATED"/>
    <property type="match status" value="1"/>
</dbReference>
<evidence type="ECO:0000256" key="14">
    <source>
        <dbReference type="SAM" id="MobiDB-lite"/>
    </source>
</evidence>
<dbReference type="Proteomes" id="UP000001070">
    <property type="component" value="Unassembled WGS sequence"/>
</dbReference>
<dbReference type="PhylomeDB" id="B4JAX4"/>
<dbReference type="PANTHER" id="PTHR11477">
    <property type="entry name" value="TRANSCRIPTION FACTOR S-II ZINC FINGER DOMAIN-CONTAINING PROTEIN"/>
    <property type="match status" value="1"/>
</dbReference>
<dbReference type="InterPro" id="IPR017923">
    <property type="entry name" value="TFIIS_N"/>
</dbReference>
<dbReference type="HOGENOM" id="CLU_037637_2_0_1"/>
<dbReference type="SMR" id="B4JAX4"/>
<accession>B4JAX4</accession>
<dbReference type="CDD" id="cd13749">
    <property type="entry name" value="Zn-ribbon_TFIIS"/>
    <property type="match status" value="1"/>
</dbReference>
<dbReference type="GO" id="GO:0006368">
    <property type="term" value="P:transcription elongation by RNA polymerase II"/>
    <property type="evidence" value="ECO:0007669"/>
    <property type="project" value="InterPro"/>
</dbReference>
<comment type="similarity">
    <text evidence="2 13">Belongs to the TFS-II family.</text>
</comment>
<dbReference type="InterPro" id="IPR001222">
    <property type="entry name" value="Znf_TFIIS"/>
</dbReference>
<dbReference type="Pfam" id="PF07500">
    <property type="entry name" value="TFIIS_M"/>
    <property type="match status" value="1"/>
</dbReference>
<feature type="domain" description="TFIIS-type" evidence="15">
    <location>
        <begin position="308"/>
        <end position="348"/>
    </location>
</feature>
<sequence>MSVEDEVFRIQKKIGKISTSSDGAGQEQALDLLKALQTLNINLEILTKTRIGMTVNELRKSSKDDEVIALAKTLIKNWKRFLASPAPPAAAGNQTPKESGGTAAKESGGASNKESGGAASNNNKSSSAGKSNSLANKEKSSSGSNSSSTVKDKREEKKSSSSSSSTSSSSASSAQTTFPSGGGGGMKDAVRLKCREMLATALKMGEVPDGCAEPEEMAAELEDAIYMEFKNTDMKYKNRIRSRVANLKDPKNPGLRGNFMCGAVSAKQLAKMTPEEMASDEMKKLREKFVKEAINDAQLATVQGTKTDLLKCGKCKKRNCTYNQLQTRSADEPMTTFVMCNECGNRWKFC</sequence>
<evidence type="ECO:0000259" key="15">
    <source>
        <dbReference type="PROSITE" id="PS51133"/>
    </source>
</evidence>
<evidence type="ECO:0000256" key="4">
    <source>
        <dbReference type="ARBA" id="ARBA00022771"/>
    </source>
</evidence>
<evidence type="ECO:0000259" key="17">
    <source>
        <dbReference type="PROSITE" id="PS51321"/>
    </source>
</evidence>
<dbReference type="Gene3D" id="1.20.930.10">
    <property type="entry name" value="Conserved domain common to transcription factors TFIIS, elongin A, CRSP70"/>
    <property type="match status" value="1"/>
</dbReference>
<name>B4JAX4_DROGR</name>
<dbReference type="Pfam" id="PF01096">
    <property type="entry name" value="Zn_ribbon_TFIIS"/>
    <property type="match status" value="1"/>
</dbReference>
<comment type="subcellular location">
    <subcellularLocation>
        <location evidence="1 12 13">Nucleus</location>
    </subcellularLocation>
</comment>
<evidence type="ECO:0000256" key="5">
    <source>
        <dbReference type="ARBA" id="ARBA00022833"/>
    </source>
</evidence>
<gene>
    <name evidence="18" type="primary">Dgri\GH10818</name>
    <name evidence="18" type="ORF">Dgri_GH10818</name>
</gene>